<dbReference type="STRING" id="363253.LI1073"/>
<organism evidence="4 5">
    <name type="scientific">Lawsonia intracellularis (strain PHE/MN1-00)</name>
    <dbReference type="NCBI Taxonomy" id="363253"/>
    <lineage>
        <taxon>Bacteria</taxon>
        <taxon>Pseudomonadati</taxon>
        <taxon>Thermodesulfobacteriota</taxon>
        <taxon>Desulfovibrionia</taxon>
        <taxon>Desulfovibrionales</taxon>
        <taxon>Desulfovibrionaceae</taxon>
        <taxon>Lawsonia</taxon>
    </lineage>
</organism>
<keyword evidence="2" id="KW-0378">Hydrolase</keyword>
<dbReference type="EMBL" id="AM180252">
    <property type="protein sequence ID" value="CAJ55127.1"/>
    <property type="molecule type" value="Genomic_DNA"/>
</dbReference>
<keyword evidence="1" id="KW-0540">Nuclease</keyword>
<evidence type="ECO:0000256" key="2">
    <source>
        <dbReference type="ARBA" id="ARBA00022801"/>
    </source>
</evidence>
<evidence type="ECO:0000259" key="3">
    <source>
        <dbReference type="SMART" id="SM00474"/>
    </source>
</evidence>
<gene>
    <name evidence="4" type="primary">rncS</name>
    <name evidence="4" type="ordered locus">LI1073</name>
</gene>
<dbReference type="InterPro" id="IPR036397">
    <property type="entry name" value="RNaseH_sf"/>
</dbReference>
<feature type="domain" description="3'-5' exonuclease" evidence="3">
    <location>
        <begin position="29"/>
        <end position="198"/>
    </location>
</feature>
<protein>
    <submittedName>
        <fullName evidence="4">Ribonuclease D</fullName>
    </submittedName>
</protein>
<proteinExistence type="predicted"/>
<dbReference type="GO" id="GO:0006139">
    <property type="term" value="P:nucleobase-containing compound metabolic process"/>
    <property type="evidence" value="ECO:0007669"/>
    <property type="project" value="InterPro"/>
</dbReference>
<dbReference type="SMART" id="SM00474">
    <property type="entry name" value="35EXOc"/>
    <property type="match status" value="1"/>
</dbReference>
<dbReference type="GO" id="GO:0005737">
    <property type="term" value="C:cytoplasm"/>
    <property type="evidence" value="ECO:0007669"/>
    <property type="project" value="TreeGrafter"/>
</dbReference>
<dbReference type="Gene3D" id="3.30.420.10">
    <property type="entry name" value="Ribonuclease H-like superfamily/Ribonuclease H"/>
    <property type="match status" value="1"/>
</dbReference>
<evidence type="ECO:0000256" key="1">
    <source>
        <dbReference type="ARBA" id="ARBA00022722"/>
    </source>
</evidence>
<dbReference type="HOGENOM" id="CLU_049674_2_0_7"/>
<dbReference type="AlphaFoldDB" id="Q1MPF0"/>
<dbReference type="OrthoDB" id="9793333at2"/>
<dbReference type="Proteomes" id="UP000002430">
    <property type="component" value="Chromosome"/>
</dbReference>
<evidence type="ECO:0000313" key="4">
    <source>
        <dbReference type="EMBL" id="CAJ55127.1"/>
    </source>
</evidence>
<dbReference type="RefSeq" id="WP_011527156.1">
    <property type="nucleotide sequence ID" value="NC_008011.1"/>
</dbReference>
<dbReference type="KEGG" id="lip:LI1073"/>
<sequence length="198" mass="22043">MNEESVYNGKSVSKEDINILPIITYKGNIKVVQTENELRDALDLLKDETVLGFDTEARPSFKKGKSYPTALVQLASSQHVILIRLSKVPLGELLVNILSCAKIIKAGVAIHEDIRLLQKLHPFEAEGIIDIAEMARRLQLKAQGLRTLAANILGCRVSKAVQCSNWEKKELSPQQVLYAATDAWVGRELYFKLLEMGA</sequence>
<dbReference type="GO" id="GO:0008408">
    <property type="term" value="F:3'-5' exonuclease activity"/>
    <property type="evidence" value="ECO:0007669"/>
    <property type="project" value="InterPro"/>
</dbReference>
<dbReference type="InterPro" id="IPR002562">
    <property type="entry name" value="3'-5'_exonuclease_dom"/>
</dbReference>
<reference evidence="4 5" key="1">
    <citation type="submission" date="2005-11" db="EMBL/GenBank/DDBJ databases">
        <title>The complete genome sequence of Lawsonia intracellularis: the causative agent of proliferative enteropathy.</title>
        <authorList>
            <person name="Kaur K."/>
            <person name="Zhang Q."/>
            <person name="Beckler D."/>
            <person name="Munir S."/>
            <person name="Li L."/>
            <person name="Kinsley K."/>
            <person name="Herron L."/>
            <person name="Peterson A."/>
            <person name="May B."/>
            <person name="Singh S."/>
            <person name="Gebhart C."/>
            <person name="Kapur V."/>
        </authorList>
    </citation>
    <scope>NUCLEOTIDE SEQUENCE [LARGE SCALE GENOMIC DNA]</scope>
    <source>
        <strain evidence="4 5">PHE/MN1-00</strain>
    </source>
</reference>
<dbReference type="PANTHER" id="PTHR13620">
    <property type="entry name" value="3-5 EXONUCLEASE"/>
    <property type="match status" value="1"/>
</dbReference>
<evidence type="ECO:0000313" key="5">
    <source>
        <dbReference type="Proteomes" id="UP000002430"/>
    </source>
</evidence>
<dbReference type="PANTHER" id="PTHR13620:SF104">
    <property type="entry name" value="EXONUCLEASE 3'-5' DOMAIN-CONTAINING PROTEIN 2"/>
    <property type="match status" value="1"/>
</dbReference>
<dbReference type="GO" id="GO:0003676">
    <property type="term" value="F:nucleic acid binding"/>
    <property type="evidence" value="ECO:0007669"/>
    <property type="project" value="InterPro"/>
</dbReference>
<dbReference type="eggNOG" id="COG0349">
    <property type="taxonomic scope" value="Bacteria"/>
</dbReference>
<dbReference type="SUPFAM" id="SSF53098">
    <property type="entry name" value="Ribonuclease H-like"/>
    <property type="match status" value="1"/>
</dbReference>
<dbReference type="Pfam" id="PF01612">
    <property type="entry name" value="DNA_pol_A_exo1"/>
    <property type="match status" value="1"/>
</dbReference>
<dbReference type="InterPro" id="IPR051132">
    <property type="entry name" value="3-5_Exonuclease_domain"/>
</dbReference>
<name>Q1MPF0_LAWIP</name>
<dbReference type="InterPro" id="IPR012337">
    <property type="entry name" value="RNaseH-like_sf"/>
</dbReference>
<keyword evidence="5" id="KW-1185">Reference proteome</keyword>
<dbReference type="CDD" id="cd06141">
    <property type="entry name" value="WRN_exo"/>
    <property type="match status" value="1"/>
</dbReference>
<accession>Q1MPF0</accession>